<organism evidence="4 5">
    <name type="scientific">Lacticaseibacillus jixianensis</name>
    <dbReference type="NCBI Taxonomy" id="2486012"/>
    <lineage>
        <taxon>Bacteria</taxon>
        <taxon>Bacillati</taxon>
        <taxon>Bacillota</taxon>
        <taxon>Bacilli</taxon>
        <taxon>Lactobacillales</taxon>
        <taxon>Lactobacillaceae</taxon>
        <taxon>Lacticaseibacillus</taxon>
    </lineage>
</organism>
<dbReference type="InterPro" id="IPR023582">
    <property type="entry name" value="Impact"/>
</dbReference>
<dbReference type="InterPro" id="IPR001498">
    <property type="entry name" value="Impact_N"/>
</dbReference>
<gene>
    <name evidence="4" type="ORF">ACFQ3L_01430</name>
</gene>
<evidence type="ECO:0000313" key="5">
    <source>
        <dbReference type="Proteomes" id="UP001597249"/>
    </source>
</evidence>
<dbReference type="Pfam" id="PF09186">
    <property type="entry name" value="DUF1949"/>
    <property type="match status" value="1"/>
</dbReference>
<comment type="caution">
    <text evidence="4">The sequence shown here is derived from an EMBL/GenBank/DDBJ whole genome shotgun (WGS) entry which is preliminary data.</text>
</comment>
<dbReference type="InterPro" id="IPR015269">
    <property type="entry name" value="UPF0029_Impact_C"/>
</dbReference>
<dbReference type="InterPro" id="IPR035647">
    <property type="entry name" value="EFG_III/V"/>
</dbReference>
<keyword evidence="5" id="KW-1185">Reference proteome</keyword>
<dbReference type="NCBIfam" id="TIGR00257">
    <property type="entry name" value="IMPACT_YIGZ"/>
    <property type="match status" value="1"/>
</dbReference>
<comment type="similarity">
    <text evidence="1">Belongs to the IMPACT family.</text>
</comment>
<evidence type="ECO:0000256" key="1">
    <source>
        <dbReference type="ARBA" id="ARBA00007665"/>
    </source>
</evidence>
<feature type="domain" description="Impact N-terminal" evidence="2">
    <location>
        <begin position="19"/>
        <end position="123"/>
    </location>
</feature>
<dbReference type="SUPFAM" id="SSF54980">
    <property type="entry name" value="EF-G C-terminal domain-like"/>
    <property type="match status" value="1"/>
</dbReference>
<evidence type="ECO:0000313" key="4">
    <source>
        <dbReference type="EMBL" id="MFD1392252.1"/>
    </source>
</evidence>
<dbReference type="InterPro" id="IPR015796">
    <property type="entry name" value="Impact_YigZ-like"/>
</dbReference>
<evidence type="ECO:0000259" key="3">
    <source>
        <dbReference type="Pfam" id="PF09186"/>
    </source>
</evidence>
<reference evidence="5" key="1">
    <citation type="journal article" date="2019" name="Int. J. Syst. Evol. Microbiol.">
        <title>The Global Catalogue of Microorganisms (GCM) 10K type strain sequencing project: providing services to taxonomists for standard genome sequencing and annotation.</title>
        <authorList>
            <consortium name="The Broad Institute Genomics Platform"/>
            <consortium name="The Broad Institute Genome Sequencing Center for Infectious Disease"/>
            <person name="Wu L."/>
            <person name="Ma J."/>
        </authorList>
    </citation>
    <scope>NUCLEOTIDE SEQUENCE [LARGE SCALE GENOMIC DNA]</scope>
    <source>
        <strain evidence="5">CCM 8911</strain>
    </source>
</reference>
<sequence>MAAEYFTLTQAGQAEEIIKKSRFVCAVAPIRSEDEAQAFIARIRAAHPKATHHVPVYMLGDDDHIQRANDDGEPSGTAGVPMLRTLQEMGLHDVAAVTTRYFGGIKLGAGGLIRAYAGSVTAAVQAAGISRRVAMRQMTLTVPYPQLDRLTHWLEGHHITISASDYQAVVALTIAVPETEADPVAAGITELTAGQVTPTRGPLTPLLVPQAR</sequence>
<proteinExistence type="inferred from homology"/>
<protein>
    <submittedName>
        <fullName evidence="4">YigZ family protein</fullName>
    </submittedName>
</protein>
<dbReference type="InterPro" id="IPR036956">
    <property type="entry name" value="Impact_N_sf"/>
</dbReference>
<dbReference type="PANTHER" id="PTHR16301">
    <property type="entry name" value="IMPACT-RELATED"/>
    <property type="match status" value="1"/>
</dbReference>
<dbReference type="EMBL" id="JBHTMO010000002">
    <property type="protein sequence ID" value="MFD1392252.1"/>
    <property type="molecule type" value="Genomic_DNA"/>
</dbReference>
<dbReference type="Proteomes" id="UP001597249">
    <property type="component" value="Unassembled WGS sequence"/>
</dbReference>
<dbReference type="Gene3D" id="3.30.70.240">
    <property type="match status" value="1"/>
</dbReference>
<accession>A0ABW4B5H2</accession>
<evidence type="ECO:0000259" key="2">
    <source>
        <dbReference type="Pfam" id="PF01205"/>
    </source>
</evidence>
<dbReference type="PANTHER" id="PTHR16301:SF20">
    <property type="entry name" value="IMPACT FAMILY MEMBER YIGZ"/>
    <property type="match status" value="1"/>
</dbReference>
<feature type="domain" description="UPF0029" evidence="3">
    <location>
        <begin position="140"/>
        <end position="195"/>
    </location>
</feature>
<name>A0ABW4B5H2_9LACO</name>
<dbReference type="RefSeq" id="WP_125584811.1">
    <property type="nucleotide sequence ID" value="NZ_JBHTMO010000002.1"/>
</dbReference>
<dbReference type="Gene3D" id="3.30.230.30">
    <property type="entry name" value="Impact, N-terminal domain"/>
    <property type="match status" value="1"/>
</dbReference>
<dbReference type="InterPro" id="IPR020568">
    <property type="entry name" value="Ribosomal_Su5_D2-typ_SF"/>
</dbReference>
<dbReference type="Pfam" id="PF01205">
    <property type="entry name" value="Impact_N"/>
    <property type="match status" value="1"/>
</dbReference>
<dbReference type="SUPFAM" id="SSF54211">
    <property type="entry name" value="Ribosomal protein S5 domain 2-like"/>
    <property type="match status" value="1"/>
</dbReference>